<dbReference type="PROSITE" id="PS50159">
    <property type="entry name" value="RIBOSOMAL_S13_2"/>
    <property type="match status" value="1"/>
</dbReference>
<evidence type="ECO:0000313" key="6">
    <source>
        <dbReference type="Proteomes" id="UP000238350"/>
    </source>
</evidence>
<dbReference type="InterPro" id="IPR018269">
    <property type="entry name" value="Ribosomal_uS13_CS"/>
</dbReference>
<dbReference type="GO" id="GO:0003735">
    <property type="term" value="F:structural constituent of ribosome"/>
    <property type="evidence" value="ECO:0007669"/>
    <property type="project" value="InterPro"/>
</dbReference>
<evidence type="ECO:0000256" key="3">
    <source>
        <dbReference type="ARBA" id="ARBA00023274"/>
    </source>
</evidence>
<dbReference type="InterPro" id="IPR027437">
    <property type="entry name" value="Rbsml_uS13_C"/>
</dbReference>
<dbReference type="RefSeq" id="XP_024663756.1">
    <property type="nucleotide sequence ID" value="XM_024807988.1"/>
</dbReference>
<dbReference type="OrthoDB" id="525520at2759"/>
<dbReference type="GeneID" id="36515179"/>
<comment type="caution">
    <text evidence="5">The sequence shown here is derived from an EMBL/GenBank/DDBJ whole genome shotgun (WGS) entry which is preliminary data.</text>
</comment>
<dbReference type="PROSITE" id="PS00646">
    <property type="entry name" value="RIBOSOMAL_S13_1"/>
    <property type="match status" value="1"/>
</dbReference>
<keyword evidence="3 4" id="KW-0687">Ribonucleoprotein</keyword>
<name>A0A2T0FFQ5_9ASCO</name>
<evidence type="ECO:0000256" key="4">
    <source>
        <dbReference type="RuleBase" id="RU003830"/>
    </source>
</evidence>
<dbReference type="PANTHER" id="PTHR10871:SF1">
    <property type="entry name" value="SMALL RIBOSOMAL SUBUNIT PROTEIN US13M"/>
    <property type="match status" value="1"/>
</dbReference>
<protein>
    <submittedName>
        <fullName evidence="5">37S ribosomal protein SWS2, mitochondrial</fullName>
    </submittedName>
</protein>
<dbReference type="PANTHER" id="PTHR10871">
    <property type="entry name" value="30S RIBOSOMAL PROTEIN S13/40S RIBOSOMAL PROTEIN S18"/>
    <property type="match status" value="1"/>
</dbReference>
<gene>
    <name evidence="5" type="ORF">B9G98_01430</name>
</gene>
<dbReference type="EMBL" id="NDIQ01000001">
    <property type="protein sequence ID" value="PRT53810.1"/>
    <property type="molecule type" value="Genomic_DNA"/>
</dbReference>
<dbReference type="GO" id="GO:0005739">
    <property type="term" value="C:mitochondrion"/>
    <property type="evidence" value="ECO:0007669"/>
    <property type="project" value="TreeGrafter"/>
</dbReference>
<evidence type="ECO:0000256" key="2">
    <source>
        <dbReference type="ARBA" id="ARBA00022980"/>
    </source>
</evidence>
<dbReference type="GO" id="GO:0006412">
    <property type="term" value="P:translation"/>
    <property type="evidence" value="ECO:0007669"/>
    <property type="project" value="InterPro"/>
</dbReference>
<organism evidence="5 6">
    <name type="scientific">Wickerhamiella sorbophila</name>
    <dbReference type="NCBI Taxonomy" id="45607"/>
    <lineage>
        <taxon>Eukaryota</taxon>
        <taxon>Fungi</taxon>
        <taxon>Dikarya</taxon>
        <taxon>Ascomycota</taxon>
        <taxon>Saccharomycotina</taxon>
        <taxon>Dipodascomycetes</taxon>
        <taxon>Dipodascales</taxon>
        <taxon>Trichomonascaceae</taxon>
        <taxon>Wickerhamiella</taxon>
    </lineage>
</organism>
<evidence type="ECO:0000313" key="5">
    <source>
        <dbReference type="EMBL" id="PRT53810.1"/>
    </source>
</evidence>
<dbReference type="Gene3D" id="1.10.8.50">
    <property type="match status" value="1"/>
</dbReference>
<keyword evidence="2 4" id="KW-0689">Ribosomal protein</keyword>
<dbReference type="AlphaFoldDB" id="A0A2T0FFQ5"/>
<evidence type="ECO:0000256" key="1">
    <source>
        <dbReference type="ARBA" id="ARBA00008080"/>
    </source>
</evidence>
<dbReference type="PIRSF" id="PIRSF002134">
    <property type="entry name" value="Ribosomal_S13"/>
    <property type="match status" value="1"/>
</dbReference>
<dbReference type="Gene3D" id="4.10.910.10">
    <property type="entry name" value="30s ribosomal protein s13, domain 2"/>
    <property type="match status" value="1"/>
</dbReference>
<dbReference type="STRING" id="45607.A0A2T0FFQ5"/>
<dbReference type="InterPro" id="IPR001892">
    <property type="entry name" value="Ribosomal_uS13"/>
</dbReference>
<dbReference type="InterPro" id="IPR010979">
    <property type="entry name" value="Ribosomal_uS13-like_H2TH"/>
</dbReference>
<dbReference type="GO" id="GO:0003723">
    <property type="term" value="F:RNA binding"/>
    <property type="evidence" value="ECO:0007669"/>
    <property type="project" value="InterPro"/>
</dbReference>
<accession>A0A2T0FFQ5</accession>
<dbReference type="GO" id="GO:0015935">
    <property type="term" value="C:small ribosomal subunit"/>
    <property type="evidence" value="ECO:0007669"/>
    <property type="project" value="TreeGrafter"/>
</dbReference>
<dbReference type="SUPFAM" id="SSF46946">
    <property type="entry name" value="S13-like H2TH domain"/>
    <property type="match status" value="1"/>
</dbReference>
<keyword evidence="6" id="KW-1185">Reference proteome</keyword>
<dbReference type="Pfam" id="PF00416">
    <property type="entry name" value="Ribosomal_S13"/>
    <property type="match status" value="1"/>
</dbReference>
<proteinExistence type="inferred from homology"/>
<dbReference type="Proteomes" id="UP000238350">
    <property type="component" value="Unassembled WGS sequence"/>
</dbReference>
<sequence>MVTNIMGKSFRGNVLVQAGLVQKFFGVGHKTAGEICSKLGFYPRMRMHQLDEPRILALTKELSTLKIETELRNEILQNIRIKHEIGSYQGMRHAQGLPVHGQRTRTNAKNAKKLNRLDRRI</sequence>
<reference evidence="5 6" key="1">
    <citation type="submission" date="2017-04" db="EMBL/GenBank/DDBJ databases">
        <title>Genome sequencing of [Candida] sorbophila.</title>
        <authorList>
            <person name="Ahn J.O."/>
        </authorList>
    </citation>
    <scope>NUCLEOTIDE SEQUENCE [LARGE SCALE GENOMIC DNA]</scope>
    <source>
        <strain evidence="5 6">DS02</strain>
    </source>
</reference>
<comment type="similarity">
    <text evidence="1 4">Belongs to the universal ribosomal protein uS13 family.</text>
</comment>